<dbReference type="Pfam" id="PF13580">
    <property type="entry name" value="SIS_2"/>
    <property type="match status" value="1"/>
</dbReference>
<dbReference type="InterPro" id="IPR050099">
    <property type="entry name" value="SIS_GmhA/DiaA_subfam"/>
</dbReference>
<dbReference type="Proteomes" id="UP000019027">
    <property type="component" value="Chromosome"/>
</dbReference>
<dbReference type="AlphaFoldDB" id="W0I5S7"/>
<dbReference type="NCBIfam" id="NF002805">
    <property type="entry name" value="PRK02947.1"/>
    <property type="match status" value="1"/>
</dbReference>
<dbReference type="RefSeq" id="WP_042680308.1">
    <property type="nucleotide sequence ID" value="NZ_CP006965.1"/>
</dbReference>
<organism evidence="2 3">
    <name type="scientific">Thermococcus paralvinellae</name>
    <dbReference type="NCBI Taxonomy" id="582419"/>
    <lineage>
        <taxon>Archaea</taxon>
        <taxon>Methanobacteriati</taxon>
        <taxon>Methanobacteriota</taxon>
        <taxon>Thermococci</taxon>
        <taxon>Thermococcales</taxon>
        <taxon>Thermococcaceae</taxon>
        <taxon>Thermococcus</taxon>
    </lineage>
</organism>
<dbReference type="PANTHER" id="PTHR30390:SF7">
    <property type="entry name" value="PHOSPHOHEPTOSE ISOMERASE"/>
    <property type="match status" value="1"/>
</dbReference>
<dbReference type="CDD" id="cd05013">
    <property type="entry name" value="SIS_RpiR"/>
    <property type="match status" value="1"/>
</dbReference>
<dbReference type="SUPFAM" id="SSF53697">
    <property type="entry name" value="SIS domain"/>
    <property type="match status" value="1"/>
</dbReference>
<dbReference type="PROSITE" id="PS51464">
    <property type="entry name" value="SIS"/>
    <property type="match status" value="1"/>
</dbReference>
<dbReference type="PANTHER" id="PTHR30390">
    <property type="entry name" value="SEDOHEPTULOSE 7-PHOSPHATE ISOMERASE / DNAA INITIATOR-ASSOCIATING FACTOR FOR REPLICATION INITIATION"/>
    <property type="match status" value="1"/>
</dbReference>
<protein>
    <recommendedName>
        <fullName evidence="1">SIS domain-containing protein</fullName>
    </recommendedName>
</protein>
<gene>
    <name evidence="2" type="ORF">TES1_0701</name>
</gene>
<keyword evidence="3" id="KW-1185">Reference proteome</keyword>
<dbReference type="GeneID" id="24907516"/>
<dbReference type="GO" id="GO:0097367">
    <property type="term" value="F:carbohydrate derivative binding"/>
    <property type="evidence" value="ECO:0007669"/>
    <property type="project" value="InterPro"/>
</dbReference>
<evidence type="ECO:0000313" key="3">
    <source>
        <dbReference type="Proteomes" id="UP000019027"/>
    </source>
</evidence>
<evidence type="ECO:0000313" key="2">
    <source>
        <dbReference type="EMBL" id="AHF80087.1"/>
    </source>
</evidence>
<evidence type="ECO:0000259" key="1">
    <source>
        <dbReference type="PROSITE" id="PS51464"/>
    </source>
</evidence>
<proteinExistence type="predicted"/>
<sequence length="245" mass="26790">MDVMEKAFSIVSALLERVKNEERKNIKKAAKTLAESLKRDGILHIIGAGHSAIIGEELAYRAGGLVPVNPIINTDINVYHGALKSTEMEHLEGYAEVILKSMNVQKEDVVLIVSNSGVNQFPVEAAIKAKSLGCPVIAITSVEYSKSLAPRNKYNKHLFEVADVVIDNKVPRGDAALKIPGFDMKVFPVSTIVVAFIAQTLVAEAIKILVEEEIEPPVFLSAHLPGAQEHNIKVIGKYKSRLKYL</sequence>
<feature type="domain" description="SIS" evidence="1">
    <location>
        <begin position="33"/>
        <end position="216"/>
    </location>
</feature>
<accession>W0I5S7</accession>
<dbReference type="HOGENOM" id="CLU_089975_0_0_2"/>
<dbReference type="KEGG" id="ths:TES1_0701"/>
<dbReference type="EMBL" id="CP006965">
    <property type="protein sequence ID" value="AHF80087.1"/>
    <property type="molecule type" value="Genomic_DNA"/>
</dbReference>
<dbReference type="GO" id="GO:1901135">
    <property type="term" value="P:carbohydrate derivative metabolic process"/>
    <property type="evidence" value="ECO:0007669"/>
    <property type="project" value="InterPro"/>
</dbReference>
<reference evidence="2 3" key="1">
    <citation type="journal article" date="2014" name="Int. J. Syst. Evol. Microbiol.">
        <title>Thermococcus paralvinellae sp. nov. and Thermococcus cleftensis sp. nov. of hyperthermophilic heterotrophs from deep-sea hydrothermal vents.</title>
        <authorList>
            <person name="Hensley S.A."/>
            <person name="Jung J.H."/>
            <person name="Park C.S."/>
            <person name="Holden J.F."/>
        </authorList>
    </citation>
    <scope>NUCLEOTIDE SEQUENCE [LARGE SCALE GENOMIC DNA]</scope>
    <source>
        <strain evidence="2 3">ES1</strain>
    </source>
</reference>
<dbReference type="InterPro" id="IPR035472">
    <property type="entry name" value="RpiR-like_SIS"/>
</dbReference>
<dbReference type="InterPro" id="IPR001347">
    <property type="entry name" value="SIS_dom"/>
</dbReference>
<dbReference type="STRING" id="582419.TES1_0701"/>
<dbReference type="Gene3D" id="3.40.50.10490">
    <property type="entry name" value="Glucose-6-phosphate isomerase like protein, domain 1"/>
    <property type="match status" value="1"/>
</dbReference>
<name>W0I5S7_9EURY</name>
<dbReference type="InterPro" id="IPR046348">
    <property type="entry name" value="SIS_dom_sf"/>
</dbReference>
<dbReference type="OrthoDB" id="30662at2157"/>